<evidence type="ECO:0000313" key="2">
    <source>
        <dbReference type="Proteomes" id="UP001162501"/>
    </source>
</evidence>
<reference evidence="1" key="2">
    <citation type="submission" date="2025-03" db="EMBL/GenBank/DDBJ databases">
        <authorList>
            <consortium name="ELIXIR-Norway"/>
            <consortium name="Elixir Norway"/>
        </authorList>
    </citation>
    <scope>NUCLEOTIDE SEQUENCE</scope>
</reference>
<accession>A0AC59ZRH0</accession>
<proteinExistence type="predicted"/>
<organism evidence="1 2">
    <name type="scientific">Rangifer tarandus platyrhynchus</name>
    <name type="common">Svalbard reindeer</name>
    <dbReference type="NCBI Taxonomy" id="3082113"/>
    <lineage>
        <taxon>Eukaryota</taxon>
        <taxon>Metazoa</taxon>
        <taxon>Chordata</taxon>
        <taxon>Craniata</taxon>
        <taxon>Vertebrata</taxon>
        <taxon>Euteleostomi</taxon>
        <taxon>Mammalia</taxon>
        <taxon>Eutheria</taxon>
        <taxon>Laurasiatheria</taxon>
        <taxon>Artiodactyla</taxon>
        <taxon>Ruminantia</taxon>
        <taxon>Pecora</taxon>
        <taxon>Cervidae</taxon>
        <taxon>Odocoileinae</taxon>
        <taxon>Rangifer</taxon>
    </lineage>
</organism>
<gene>
    <name evidence="1" type="ORF">MRATA1EN22A_LOCUS21608</name>
</gene>
<name>A0AC59ZRH0_RANTA</name>
<sequence>MQEAQGRFLVQKLDPTCRKRRSKVLCAATETPCSQLNLFFNVKLLLLCGRQSRGRRGKLQSWRKYLQTIYPTKDYFLEYKDSQNSTVKAKQNPKSPNNPIRK</sequence>
<reference evidence="1" key="1">
    <citation type="submission" date="2023-05" db="EMBL/GenBank/DDBJ databases">
        <authorList>
            <consortium name="ELIXIR-Norway"/>
        </authorList>
    </citation>
    <scope>NUCLEOTIDE SEQUENCE</scope>
</reference>
<dbReference type="Proteomes" id="UP001162501">
    <property type="component" value="Chromosome 33"/>
</dbReference>
<dbReference type="EMBL" id="OX596117">
    <property type="protein sequence ID" value="CAN0490647.1"/>
    <property type="molecule type" value="Genomic_DNA"/>
</dbReference>
<protein>
    <submittedName>
        <fullName evidence="1">Uncharacterized protein</fullName>
    </submittedName>
</protein>
<evidence type="ECO:0000313" key="1">
    <source>
        <dbReference type="EMBL" id="CAN0490647.1"/>
    </source>
</evidence>